<dbReference type="Proteomes" id="UP000002669">
    <property type="component" value="Unassembled WGS sequence"/>
</dbReference>
<dbReference type="STRING" id="535722.E4UR28"/>
<dbReference type="EMBL" id="DS989823">
    <property type="protein sequence ID" value="EFR00143.1"/>
    <property type="molecule type" value="Genomic_DNA"/>
</dbReference>
<dbReference type="InParanoid" id="E4UR28"/>
<dbReference type="GO" id="GO:0003676">
    <property type="term" value="F:nucleic acid binding"/>
    <property type="evidence" value="ECO:0007669"/>
    <property type="project" value="InterPro"/>
</dbReference>
<evidence type="ECO:0000313" key="3">
    <source>
        <dbReference type="Proteomes" id="UP000002669"/>
    </source>
</evidence>
<dbReference type="InterPro" id="IPR007757">
    <property type="entry name" value="MT-A70-like"/>
</dbReference>
<keyword evidence="3" id="KW-1185">Reference proteome</keyword>
<evidence type="ECO:0000256" key="1">
    <source>
        <dbReference type="PROSITE-ProRule" id="PRU00489"/>
    </source>
</evidence>
<dbReference type="InterPro" id="IPR002052">
    <property type="entry name" value="DNA_methylase_N6_adenine_CS"/>
</dbReference>
<name>E4UR28_ARTGP</name>
<dbReference type="HOGENOM" id="CLU_027091_4_1_1"/>
<dbReference type="GO" id="GO:0005634">
    <property type="term" value="C:nucleus"/>
    <property type="evidence" value="ECO:0007669"/>
    <property type="project" value="TreeGrafter"/>
</dbReference>
<dbReference type="PROSITE" id="PS00092">
    <property type="entry name" value="N6_MTASE"/>
    <property type="match status" value="1"/>
</dbReference>
<reference evidence="3" key="1">
    <citation type="journal article" date="2012" name="MBio">
        <title>Comparative genome analysis of Trichophyton rubrum and related dermatophytes reveals candidate genes involved in infection.</title>
        <authorList>
            <person name="Martinez D.A."/>
            <person name="Oliver B.G."/>
            <person name="Graeser Y."/>
            <person name="Goldberg J.M."/>
            <person name="Li W."/>
            <person name="Martinez-Rossi N.M."/>
            <person name="Monod M."/>
            <person name="Shelest E."/>
            <person name="Barton R.C."/>
            <person name="Birch E."/>
            <person name="Brakhage A.A."/>
            <person name="Chen Z."/>
            <person name="Gurr S.J."/>
            <person name="Heiman D."/>
            <person name="Heitman J."/>
            <person name="Kosti I."/>
            <person name="Rossi A."/>
            <person name="Saif S."/>
            <person name="Samalova M."/>
            <person name="Saunders C.W."/>
            <person name="Shea T."/>
            <person name="Summerbell R.C."/>
            <person name="Xu J."/>
            <person name="Young S."/>
            <person name="Zeng Q."/>
            <person name="Birren B.W."/>
            <person name="Cuomo C.A."/>
            <person name="White T.C."/>
        </authorList>
    </citation>
    <scope>NUCLEOTIDE SEQUENCE [LARGE SCALE GENOMIC DNA]</scope>
    <source>
        <strain evidence="3">ATCC MYA-4604 / CBS 118893</strain>
    </source>
</reference>
<dbReference type="PANTHER" id="PTHR12829">
    <property type="entry name" value="N6-ADENOSINE-METHYLTRANSFERASE"/>
    <property type="match status" value="1"/>
</dbReference>
<evidence type="ECO:0000313" key="2">
    <source>
        <dbReference type="EMBL" id="EFR00143.1"/>
    </source>
</evidence>
<organism evidence="3">
    <name type="scientific">Arthroderma gypseum (strain ATCC MYA-4604 / CBS 118893)</name>
    <name type="common">Microsporum gypseum</name>
    <dbReference type="NCBI Taxonomy" id="535722"/>
    <lineage>
        <taxon>Eukaryota</taxon>
        <taxon>Fungi</taxon>
        <taxon>Dikarya</taxon>
        <taxon>Ascomycota</taxon>
        <taxon>Pezizomycotina</taxon>
        <taxon>Eurotiomycetes</taxon>
        <taxon>Eurotiomycetidae</taxon>
        <taxon>Onygenales</taxon>
        <taxon>Arthrodermataceae</taxon>
        <taxon>Nannizzia</taxon>
    </lineage>
</organism>
<dbReference type="GO" id="GO:0008168">
    <property type="term" value="F:methyltransferase activity"/>
    <property type="evidence" value="ECO:0007669"/>
    <property type="project" value="InterPro"/>
</dbReference>
<dbReference type="OMA" id="EEWVWIK"/>
<gene>
    <name evidence="2" type="ORF">MGYG_03149</name>
</gene>
<dbReference type="PROSITE" id="PS51143">
    <property type="entry name" value="MT_A70"/>
    <property type="match status" value="1"/>
</dbReference>
<dbReference type="AlphaFoldDB" id="E4UR28"/>
<dbReference type="GO" id="GO:0032259">
    <property type="term" value="P:methylation"/>
    <property type="evidence" value="ECO:0007669"/>
    <property type="project" value="InterPro"/>
</dbReference>
<dbReference type="eggNOG" id="KOG2356">
    <property type="taxonomic scope" value="Eukaryota"/>
</dbReference>
<dbReference type="InterPro" id="IPR029063">
    <property type="entry name" value="SAM-dependent_MTases_sf"/>
</dbReference>
<dbReference type="VEuPathDB" id="FungiDB:MGYG_03149"/>
<dbReference type="Pfam" id="PF05063">
    <property type="entry name" value="MT-A70"/>
    <property type="match status" value="1"/>
</dbReference>
<accession>E4UR28</accession>
<sequence length="444" mass="49630">MNSSPNKPGNGLLLLPLSSIIYQDASQNLFIIDIPVSISLAQHLPNITKNDSHFRIPLIYSSDAIASPYSGPSPEPKTDQAKAKVLKLVPAEEREYHTLICGLVEDEIRRLGRNFRGEWCYARQTLPPCEEAGFPLPSKKYLGINGLDLVFALPTGQTMAPEKNQGQSHRDLVSTSPPVILSSELNVFSSPREISNALVKNPSSHQTRIKLSGALDSTIASEEPDLGREIFFRIPPKSTFILTHFQPSLPCLTNPLSLVPPNQYFDFILADPPWPNRSAKRSKQYTISTLSFDDLELLIGNISRKFLISSGIVAVWVTNSQKARRAVENAFQAAGVRKIEEWVWVKTTVIGQVVTALNGVWRKPYEILIIGRAGGQEYDIRRRITAGVPDIHSRKPAIRELVEQAFFDNKEYTALEVFARSLTAGWWAVGDEVIKFNWDGWWAD</sequence>
<dbReference type="SUPFAM" id="SSF53335">
    <property type="entry name" value="S-adenosyl-L-methionine-dependent methyltransferases"/>
    <property type="match status" value="1"/>
</dbReference>
<comment type="similarity">
    <text evidence="1">Belongs to the MT-A70-like family.</text>
</comment>
<dbReference type="PANTHER" id="PTHR12829:SF4">
    <property type="entry name" value="N(6)-ADENINE-SPECIFIC METHYLTRANSFERASE METTL4"/>
    <property type="match status" value="1"/>
</dbReference>
<proteinExistence type="inferred from homology"/>
<protein>
    <submittedName>
        <fullName evidence="2">MT-A70 family protein</fullName>
    </submittedName>
</protein>
<dbReference type="RefSeq" id="XP_003175625.1">
    <property type="nucleotide sequence ID" value="XM_003175577.1"/>
</dbReference>
<dbReference type="OrthoDB" id="61116at2759"/>
<dbReference type="GeneID" id="10030933"/>